<dbReference type="Pfam" id="PF00535">
    <property type="entry name" value="Glycos_transf_2"/>
    <property type="match status" value="1"/>
</dbReference>
<dbReference type="GO" id="GO:0016740">
    <property type="term" value="F:transferase activity"/>
    <property type="evidence" value="ECO:0007669"/>
    <property type="project" value="UniProtKB-KW"/>
</dbReference>
<keyword evidence="2" id="KW-1133">Transmembrane helix</keyword>
<comment type="caution">
    <text evidence="5">The sequence shown here is derived from an EMBL/GenBank/DDBJ whole genome shotgun (WGS) entry which is preliminary data.</text>
</comment>
<accession>A0ABU1D9B8</accession>
<keyword evidence="5" id="KW-0808">Transferase</keyword>
<sequence>MNIERTPDATLDAIALPPFSVLMSIYRAERPEYLRIALDSLVAQTLRATEVVLVEDGPLPPELHAVIEEYRAALNIQSVALEHNVGLGAALNAGLAHCSHELVARMDGDDISLPQRFEKQISFMAQHPDIAASSAALEEFDEDGHTFAKRVLPLTHEALVQFARRRSPLSHAVAVFRKSVILAAGGYPPFKRSQDVALWSLLIVRGHHLANLPDTLFRVRAGRAFMQRNGLRNLWLEFAVIRFQHQIGFLPLADALQNATVRLALALVPAGIKKLLYAHKGAPGQLVQAALKRSFDVTFAALGLLVSAPLIALGWLAATLETRRNGFFLQDRIGMNGRPFRIVKLRTMHDSLPGLGSVTAANDPRITRSGAFLRRTKIDELPQLWNVLVGDMSFVGPRPDVPGYADQLQDDDRIILSVRPGITGPATLKYRNEEVLLGRQPDPQRYNREVIWPDKVRINREYVAQRSFLGDLKYLVKTVIR</sequence>
<evidence type="ECO:0000256" key="1">
    <source>
        <dbReference type="ARBA" id="ARBA00006464"/>
    </source>
</evidence>
<name>A0ABU1D9B8_9BURK</name>
<gene>
    <name evidence="5" type="ORF">Q8947_13215</name>
</gene>
<dbReference type="Gene3D" id="3.90.550.10">
    <property type="entry name" value="Spore Coat Polysaccharide Biosynthesis Protein SpsA, Chain A"/>
    <property type="match status" value="1"/>
</dbReference>
<keyword evidence="2" id="KW-0812">Transmembrane</keyword>
<dbReference type="RefSeq" id="WP_347287539.1">
    <property type="nucleotide sequence ID" value="NZ_JAUZQE010000044.1"/>
</dbReference>
<dbReference type="InterPro" id="IPR029044">
    <property type="entry name" value="Nucleotide-diphossugar_trans"/>
</dbReference>
<organism evidence="5 6">
    <name type="scientific">Yanghanlia caeni</name>
    <dbReference type="NCBI Taxonomy" id="3064283"/>
    <lineage>
        <taxon>Bacteria</taxon>
        <taxon>Pseudomonadati</taxon>
        <taxon>Pseudomonadota</taxon>
        <taxon>Betaproteobacteria</taxon>
        <taxon>Burkholderiales</taxon>
        <taxon>Alcaligenaceae</taxon>
        <taxon>Yanghanlia</taxon>
    </lineage>
</organism>
<dbReference type="Proteomes" id="UP001232156">
    <property type="component" value="Unassembled WGS sequence"/>
</dbReference>
<protein>
    <submittedName>
        <fullName evidence="5">Sugar transferase</fullName>
    </submittedName>
</protein>
<keyword evidence="2" id="KW-0472">Membrane</keyword>
<dbReference type="InterPro" id="IPR001173">
    <property type="entry name" value="Glyco_trans_2-like"/>
</dbReference>
<dbReference type="PANTHER" id="PTHR30576">
    <property type="entry name" value="COLANIC BIOSYNTHESIS UDP-GLUCOSE LIPID CARRIER TRANSFERASE"/>
    <property type="match status" value="1"/>
</dbReference>
<feature type="transmembrane region" description="Helical" evidence="2">
    <location>
        <begin position="297"/>
        <end position="318"/>
    </location>
</feature>
<comment type="similarity">
    <text evidence="1">Belongs to the bacterial sugar transferase family.</text>
</comment>
<evidence type="ECO:0000256" key="2">
    <source>
        <dbReference type="SAM" id="Phobius"/>
    </source>
</evidence>
<feature type="domain" description="Bacterial sugar transferase" evidence="4">
    <location>
        <begin position="292"/>
        <end position="480"/>
    </location>
</feature>
<dbReference type="PANTHER" id="PTHR30576:SF20">
    <property type="entry name" value="QUINOVOSAMINEPHOSPHOTRANSFERAE-RELATED"/>
    <property type="match status" value="1"/>
</dbReference>
<proteinExistence type="inferred from homology"/>
<evidence type="ECO:0000313" key="6">
    <source>
        <dbReference type="Proteomes" id="UP001232156"/>
    </source>
</evidence>
<dbReference type="InterPro" id="IPR003362">
    <property type="entry name" value="Bact_transf"/>
</dbReference>
<evidence type="ECO:0000313" key="5">
    <source>
        <dbReference type="EMBL" id="MDR4126936.1"/>
    </source>
</evidence>
<keyword evidence="6" id="KW-1185">Reference proteome</keyword>
<dbReference type="Pfam" id="PF02397">
    <property type="entry name" value="Bac_transf"/>
    <property type="match status" value="1"/>
</dbReference>
<dbReference type="EMBL" id="JAUZQE010000044">
    <property type="protein sequence ID" value="MDR4126936.1"/>
    <property type="molecule type" value="Genomic_DNA"/>
</dbReference>
<dbReference type="SUPFAM" id="SSF53448">
    <property type="entry name" value="Nucleotide-diphospho-sugar transferases"/>
    <property type="match status" value="1"/>
</dbReference>
<reference evidence="5 6" key="1">
    <citation type="submission" date="2023-08" db="EMBL/GenBank/DDBJ databases">
        <title>Alcaligenaceae gen. nov., a novel taxon isolated from the sludge of Yixing Pesticide Factory.</title>
        <authorList>
            <person name="Ruan L."/>
        </authorList>
    </citation>
    <scope>NUCLEOTIDE SEQUENCE [LARGE SCALE GENOMIC DNA]</scope>
    <source>
        <strain evidence="5 6">LG-2</strain>
    </source>
</reference>
<evidence type="ECO:0000259" key="3">
    <source>
        <dbReference type="Pfam" id="PF00535"/>
    </source>
</evidence>
<evidence type="ECO:0000259" key="4">
    <source>
        <dbReference type="Pfam" id="PF02397"/>
    </source>
</evidence>
<feature type="domain" description="Glycosyltransferase 2-like" evidence="3">
    <location>
        <begin position="20"/>
        <end position="150"/>
    </location>
</feature>